<evidence type="ECO:0000256" key="2">
    <source>
        <dbReference type="ARBA" id="ARBA00022692"/>
    </source>
</evidence>
<feature type="transmembrane region" description="Helical" evidence="5">
    <location>
        <begin position="311"/>
        <end position="328"/>
    </location>
</feature>
<organism evidence="7 8">
    <name type="scientific">Podospora fimiseda</name>
    <dbReference type="NCBI Taxonomy" id="252190"/>
    <lineage>
        <taxon>Eukaryota</taxon>
        <taxon>Fungi</taxon>
        <taxon>Dikarya</taxon>
        <taxon>Ascomycota</taxon>
        <taxon>Pezizomycotina</taxon>
        <taxon>Sordariomycetes</taxon>
        <taxon>Sordariomycetidae</taxon>
        <taxon>Sordariales</taxon>
        <taxon>Podosporaceae</taxon>
        <taxon>Podospora</taxon>
    </lineage>
</organism>
<dbReference type="PANTHER" id="PTHR23501:SF200">
    <property type="entry name" value="TRANSPORTER, PUTATIVE (AFU_ORTHOLOGUE AFUA_3G01360)-RELATED"/>
    <property type="match status" value="1"/>
</dbReference>
<dbReference type="Pfam" id="PF07690">
    <property type="entry name" value="MFS_1"/>
    <property type="match status" value="1"/>
</dbReference>
<accession>A0AAN7BI83</accession>
<feature type="transmembrane region" description="Helical" evidence="5">
    <location>
        <begin position="207"/>
        <end position="225"/>
    </location>
</feature>
<dbReference type="InterPro" id="IPR011701">
    <property type="entry name" value="MFS"/>
</dbReference>
<feature type="transmembrane region" description="Helical" evidence="5">
    <location>
        <begin position="174"/>
        <end position="195"/>
    </location>
</feature>
<reference evidence="7" key="2">
    <citation type="submission" date="2023-05" db="EMBL/GenBank/DDBJ databases">
        <authorList>
            <consortium name="Lawrence Berkeley National Laboratory"/>
            <person name="Steindorff A."/>
            <person name="Hensen N."/>
            <person name="Bonometti L."/>
            <person name="Westerberg I."/>
            <person name="Brannstrom I.O."/>
            <person name="Guillou S."/>
            <person name="Cros-Aarteil S."/>
            <person name="Calhoun S."/>
            <person name="Haridas S."/>
            <person name="Kuo A."/>
            <person name="Mondo S."/>
            <person name="Pangilinan J."/>
            <person name="Riley R."/>
            <person name="Labutti K."/>
            <person name="Andreopoulos B."/>
            <person name="Lipzen A."/>
            <person name="Chen C."/>
            <person name="Yanf M."/>
            <person name="Daum C."/>
            <person name="Ng V."/>
            <person name="Clum A."/>
            <person name="Ohm R."/>
            <person name="Martin F."/>
            <person name="Silar P."/>
            <person name="Natvig D."/>
            <person name="Lalanne C."/>
            <person name="Gautier V."/>
            <person name="Ament-Velasquez S.L."/>
            <person name="Kruys A."/>
            <person name="Hutchinson M.I."/>
            <person name="Powell A.J."/>
            <person name="Barry K."/>
            <person name="Miller A.N."/>
            <person name="Grigoriev I.V."/>
            <person name="Debuchy R."/>
            <person name="Gladieux P."/>
            <person name="Thoren M.H."/>
            <person name="Johannesson H."/>
        </authorList>
    </citation>
    <scope>NUCLEOTIDE SEQUENCE</scope>
    <source>
        <strain evidence="7">CBS 990.96</strain>
    </source>
</reference>
<feature type="transmembrane region" description="Helical" evidence="5">
    <location>
        <begin position="451"/>
        <end position="474"/>
    </location>
</feature>
<feature type="transmembrane region" description="Helical" evidence="5">
    <location>
        <begin position="98"/>
        <end position="117"/>
    </location>
</feature>
<dbReference type="InterPro" id="IPR020846">
    <property type="entry name" value="MFS_dom"/>
</dbReference>
<comment type="caution">
    <text evidence="7">The sequence shown here is derived from an EMBL/GenBank/DDBJ whole genome shotgun (WGS) entry which is preliminary data.</text>
</comment>
<keyword evidence="4 5" id="KW-0472">Membrane</keyword>
<feature type="transmembrane region" description="Helical" evidence="5">
    <location>
        <begin position="282"/>
        <end position="304"/>
    </location>
</feature>
<dbReference type="PROSITE" id="PS50850">
    <property type="entry name" value="MFS"/>
    <property type="match status" value="1"/>
</dbReference>
<dbReference type="Proteomes" id="UP001301958">
    <property type="component" value="Unassembled WGS sequence"/>
</dbReference>
<proteinExistence type="predicted"/>
<feature type="transmembrane region" description="Helical" evidence="5">
    <location>
        <begin position="6"/>
        <end position="26"/>
    </location>
</feature>
<dbReference type="InterPro" id="IPR036259">
    <property type="entry name" value="MFS_trans_sf"/>
</dbReference>
<protein>
    <submittedName>
        <fullName evidence="7">Major facilitator superfamily domain-containing protein</fullName>
    </submittedName>
</protein>
<comment type="subcellular location">
    <subcellularLocation>
        <location evidence="1">Membrane</location>
        <topology evidence="1">Multi-pass membrane protein</topology>
    </subcellularLocation>
</comment>
<feature type="transmembrane region" description="Helical" evidence="5">
    <location>
        <begin position="374"/>
        <end position="397"/>
    </location>
</feature>
<dbReference type="Gene3D" id="1.20.1250.20">
    <property type="entry name" value="MFS general substrate transporter like domains"/>
    <property type="match status" value="2"/>
</dbReference>
<feature type="transmembrane region" description="Helical" evidence="5">
    <location>
        <begin position="245"/>
        <end position="270"/>
    </location>
</feature>
<evidence type="ECO:0000256" key="4">
    <source>
        <dbReference type="ARBA" id="ARBA00023136"/>
    </source>
</evidence>
<gene>
    <name evidence="7" type="ORF">QBC38DRAFT_486555</name>
</gene>
<evidence type="ECO:0000313" key="8">
    <source>
        <dbReference type="Proteomes" id="UP001301958"/>
    </source>
</evidence>
<dbReference type="EMBL" id="MU865408">
    <property type="protein sequence ID" value="KAK4223971.1"/>
    <property type="molecule type" value="Genomic_DNA"/>
</dbReference>
<name>A0AAN7BI83_9PEZI</name>
<dbReference type="SUPFAM" id="SSF103473">
    <property type="entry name" value="MFS general substrate transporter"/>
    <property type="match status" value="2"/>
</dbReference>
<keyword evidence="2 5" id="KW-0812">Transmembrane</keyword>
<keyword evidence="3 5" id="KW-1133">Transmembrane helix</keyword>
<evidence type="ECO:0000256" key="1">
    <source>
        <dbReference type="ARBA" id="ARBA00004141"/>
    </source>
</evidence>
<keyword evidence="8" id="KW-1185">Reference proteome</keyword>
<dbReference type="GO" id="GO:0015343">
    <property type="term" value="F:siderophore-iron transmembrane transporter activity"/>
    <property type="evidence" value="ECO:0007669"/>
    <property type="project" value="TreeGrafter"/>
</dbReference>
<dbReference type="PANTHER" id="PTHR23501">
    <property type="entry name" value="MAJOR FACILITATOR SUPERFAMILY"/>
    <property type="match status" value="1"/>
</dbReference>
<evidence type="ECO:0000256" key="5">
    <source>
        <dbReference type="SAM" id="Phobius"/>
    </source>
</evidence>
<dbReference type="GO" id="GO:0005886">
    <property type="term" value="C:plasma membrane"/>
    <property type="evidence" value="ECO:0007669"/>
    <property type="project" value="TreeGrafter"/>
</dbReference>
<feature type="transmembrane region" description="Helical" evidence="5">
    <location>
        <begin position="38"/>
        <end position="57"/>
    </location>
</feature>
<sequence length="501" mass="54475">MSEFGALSALGSLFTASIIVFAVVKVPTAKLSNAIGRGYTLAVTLLVFVLSYVLMASASNATVYSAGTIFYRIGQSGTNIMVNVVISDMTSLRQRGLALAVFYFPFLITPWVSGFIVESFVDGIGWRWGIGMFSILMPFGASILVGTLVRLDYRSRKSMIKPSNGNIQKFCSDIDLGGILLFIAGFSLLLLPLTIAGSLENGWRTPWVPTLMAVGVLILLLLVVYENRLATNPIVPATFFKDQTIVFSFLLVAIDSLSFSCTHTYMYAWATVSHNMIPRDATFYYLTSGVSQCLIGILAGFIMLLTGRYKWLVTAGAVIRLVGYGLMIRLRGQYNSMAELFIQQLIQGIGSGIIQSCLLVAPQVVVPHAQISQVLSLTMSVSFLGYSVGSAIAGGIYTNTLRPELWKYMATAATPEIVDELYNSITGVLPEWGTPQRDAVNLAYTAVMRNFAYTALGASALLLILCFFLPNLLLPREQISIVSKPVSSSDDSEKKEEALSV</sequence>
<dbReference type="AlphaFoldDB" id="A0AAN7BI83"/>
<evidence type="ECO:0000256" key="3">
    <source>
        <dbReference type="ARBA" id="ARBA00022989"/>
    </source>
</evidence>
<feature type="domain" description="Major facilitator superfamily (MFS) profile" evidence="6">
    <location>
        <begin position="1"/>
        <end position="478"/>
    </location>
</feature>
<feature type="transmembrane region" description="Helical" evidence="5">
    <location>
        <begin position="129"/>
        <end position="153"/>
    </location>
</feature>
<evidence type="ECO:0000313" key="7">
    <source>
        <dbReference type="EMBL" id="KAK4223971.1"/>
    </source>
</evidence>
<feature type="transmembrane region" description="Helical" evidence="5">
    <location>
        <begin position="340"/>
        <end position="362"/>
    </location>
</feature>
<evidence type="ECO:0000259" key="6">
    <source>
        <dbReference type="PROSITE" id="PS50850"/>
    </source>
</evidence>
<reference evidence="7" key="1">
    <citation type="journal article" date="2023" name="Mol. Phylogenet. Evol.">
        <title>Genome-scale phylogeny and comparative genomics of the fungal order Sordariales.</title>
        <authorList>
            <person name="Hensen N."/>
            <person name="Bonometti L."/>
            <person name="Westerberg I."/>
            <person name="Brannstrom I.O."/>
            <person name="Guillou S."/>
            <person name="Cros-Aarteil S."/>
            <person name="Calhoun S."/>
            <person name="Haridas S."/>
            <person name="Kuo A."/>
            <person name="Mondo S."/>
            <person name="Pangilinan J."/>
            <person name="Riley R."/>
            <person name="LaButti K."/>
            <person name="Andreopoulos B."/>
            <person name="Lipzen A."/>
            <person name="Chen C."/>
            <person name="Yan M."/>
            <person name="Daum C."/>
            <person name="Ng V."/>
            <person name="Clum A."/>
            <person name="Steindorff A."/>
            <person name="Ohm R.A."/>
            <person name="Martin F."/>
            <person name="Silar P."/>
            <person name="Natvig D.O."/>
            <person name="Lalanne C."/>
            <person name="Gautier V."/>
            <person name="Ament-Velasquez S.L."/>
            <person name="Kruys A."/>
            <person name="Hutchinson M.I."/>
            <person name="Powell A.J."/>
            <person name="Barry K."/>
            <person name="Miller A.N."/>
            <person name="Grigoriev I.V."/>
            <person name="Debuchy R."/>
            <person name="Gladieux P."/>
            <person name="Hiltunen Thoren M."/>
            <person name="Johannesson H."/>
        </authorList>
    </citation>
    <scope>NUCLEOTIDE SEQUENCE</scope>
    <source>
        <strain evidence="7">CBS 990.96</strain>
    </source>
</reference>